<dbReference type="Proteomes" id="UP000002700">
    <property type="component" value="Chromosome I"/>
</dbReference>
<proteinExistence type="predicted"/>
<reference evidence="1 2" key="1">
    <citation type="submission" date="2005-09" db="EMBL/GenBank/DDBJ databases">
        <authorList>
            <person name="Woods D.E."/>
            <person name="Nierman W.C."/>
        </authorList>
    </citation>
    <scope>NUCLEOTIDE SEQUENCE [LARGE SCALE GENOMIC DNA]</scope>
    <source>
        <strain evidence="1 2">1710b</strain>
    </source>
</reference>
<dbReference type="KEGG" id="bpm:BURPS1710b_1904"/>
<name>Q3JT00_BURP1</name>
<dbReference type="AlphaFoldDB" id="Q3JT00"/>
<organism evidence="1 2">
    <name type="scientific">Burkholderia pseudomallei (strain 1710b)</name>
    <dbReference type="NCBI Taxonomy" id="320372"/>
    <lineage>
        <taxon>Bacteria</taxon>
        <taxon>Pseudomonadati</taxon>
        <taxon>Pseudomonadota</taxon>
        <taxon>Betaproteobacteria</taxon>
        <taxon>Burkholderiales</taxon>
        <taxon>Burkholderiaceae</taxon>
        <taxon>Burkholderia</taxon>
        <taxon>pseudomallei group</taxon>
    </lineage>
</organism>
<dbReference type="EMBL" id="CP000124">
    <property type="protein sequence ID" value="ABA48719.1"/>
    <property type="molecule type" value="Genomic_DNA"/>
</dbReference>
<dbReference type="EnsemblBacteria" id="ABA48719">
    <property type="protein sequence ID" value="ABA48719"/>
    <property type="gene ID" value="BURPS1710b_1904"/>
</dbReference>
<accession>Q3JT00</accession>
<evidence type="ECO:0000313" key="2">
    <source>
        <dbReference type="Proteomes" id="UP000002700"/>
    </source>
</evidence>
<dbReference type="HOGENOM" id="CLU_592744_0_0_4"/>
<protein>
    <submittedName>
        <fullName evidence="1">Uncharacterized protein</fullName>
    </submittedName>
</protein>
<evidence type="ECO:0000313" key="1">
    <source>
        <dbReference type="EMBL" id="ABA48719.1"/>
    </source>
</evidence>
<gene>
    <name evidence="1" type="ordered locus">BURPS1710b_1904</name>
</gene>
<sequence>MLRLLLLLAVEELAPEALLLDAQILRIDVADVVQPLRAIAIVDREIRAIERQADMQPRTIVRFRERHFRRHVRHRRSARCARCRRARDVLRGDRRCRFLALVARRLRARRRRIVGDRHACRLHARVVLRDHGHQALQVFGLEAGIVRFRLPLARIVVRARQRLAHSLLADEHVGAAVRRGVEARAVLVALRRHVRVAHRLRDHAANQAVVDLRMRFVPVGFHHALVALLDDKQETLLLPEAAHLRPDLRGRLVVDHEPALGAVALNVHARHGGRDRIGRRRGLLHLLQAGKRRRAALRRQRTLIRRLVEHVGRHRERHLLRFRVALVVDFRRRRRTAAGNERAGCKQCCEPLGKTKISHVLGILPQGHVFRESTFYFTGPAADRAKSARVSFARLFAARVPRRLRMRRAPLLSYACACMGPRRARTSASARCAAHPRPLGITSIRFPQFQAPRAPALTIMN</sequence>